<evidence type="ECO:0000313" key="1">
    <source>
        <dbReference type="EMBL" id="KAF2223164.1"/>
    </source>
</evidence>
<keyword evidence="2" id="KW-1185">Reference proteome</keyword>
<dbReference type="EMBL" id="ML992507">
    <property type="protein sequence ID" value="KAF2223164.1"/>
    <property type="molecule type" value="Genomic_DNA"/>
</dbReference>
<gene>
    <name evidence="1" type="ORF">BDZ85DRAFT_263098</name>
</gene>
<dbReference type="Proteomes" id="UP000799538">
    <property type="component" value="Unassembled WGS sequence"/>
</dbReference>
<sequence>MDRDRWRALLFKYMASEQPGNASFIYLAPLTPRVPRFRPLFSDFPRYCGLDKQALLWRNFTYGPRFNSRLDLSIWPQDNHSPFQVGTSILAGASGGTERDVRTSGSLAEATSAGLVFRRPGFVLPPSCASKASYSDDFIHICLPGSGLKFFINYRANAAPKPMRMPRTPREAQEDGRLVLILDRDIRQDTQAYAVLGVARPGINLEDDVTTVVDHVAVVILEISLDEGDMHDSETERTRKGKAVASLLDLDADLVAMALAATMPSVPIETYFEPDHRWRLLLREGTRVNIGQPN</sequence>
<organism evidence="1 2">
    <name type="scientific">Elsinoe ampelina</name>
    <dbReference type="NCBI Taxonomy" id="302913"/>
    <lineage>
        <taxon>Eukaryota</taxon>
        <taxon>Fungi</taxon>
        <taxon>Dikarya</taxon>
        <taxon>Ascomycota</taxon>
        <taxon>Pezizomycotina</taxon>
        <taxon>Dothideomycetes</taxon>
        <taxon>Dothideomycetidae</taxon>
        <taxon>Myriangiales</taxon>
        <taxon>Elsinoaceae</taxon>
        <taxon>Elsinoe</taxon>
    </lineage>
</organism>
<proteinExistence type="predicted"/>
<protein>
    <submittedName>
        <fullName evidence="1">Uncharacterized protein</fullName>
    </submittedName>
</protein>
<evidence type="ECO:0000313" key="2">
    <source>
        <dbReference type="Proteomes" id="UP000799538"/>
    </source>
</evidence>
<dbReference type="AlphaFoldDB" id="A0A6A6GBR0"/>
<name>A0A6A6GBR0_9PEZI</name>
<reference evidence="2" key="1">
    <citation type="journal article" date="2020" name="Stud. Mycol.">
        <title>101 Dothideomycetes genomes: A test case for predicting lifestyles and emergence of pathogens.</title>
        <authorList>
            <person name="Haridas S."/>
            <person name="Albert R."/>
            <person name="Binder M."/>
            <person name="Bloem J."/>
            <person name="LaButti K."/>
            <person name="Salamov A."/>
            <person name="Andreopoulos B."/>
            <person name="Baker S."/>
            <person name="Barry K."/>
            <person name="Bills G."/>
            <person name="Bluhm B."/>
            <person name="Cannon C."/>
            <person name="Castanera R."/>
            <person name="Culley D."/>
            <person name="Daum C."/>
            <person name="Ezra D."/>
            <person name="Gonzalez J."/>
            <person name="Henrissat B."/>
            <person name="Kuo A."/>
            <person name="Liang C."/>
            <person name="Lipzen A."/>
            <person name="Lutzoni F."/>
            <person name="Magnuson J."/>
            <person name="Mondo S."/>
            <person name="Nolan M."/>
            <person name="Ohm R."/>
            <person name="Pangilinan J."/>
            <person name="Park H.-J."/>
            <person name="Ramirez L."/>
            <person name="Alfaro M."/>
            <person name="Sun H."/>
            <person name="Tritt A."/>
            <person name="Yoshinaga Y."/>
            <person name="Zwiers L.-H."/>
            <person name="Turgeon B."/>
            <person name="Goodwin S."/>
            <person name="Spatafora J."/>
            <person name="Crous P."/>
            <person name="Grigoriev I."/>
        </authorList>
    </citation>
    <scope>NUCLEOTIDE SEQUENCE [LARGE SCALE GENOMIC DNA]</scope>
    <source>
        <strain evidence="2">CECT 20119</strain>
    </source>
</reference>
<accession>A0A6A6GBR0</accession>